<feature type="region of interest" description="Disordered" evidence="1">
    <location>
        <begin position="300"/>
        <end position="319"/>
    </location>
</feature>
<protein>
    <submittedName>
        <fullName evidence="3">Replicative primase helicase</fullName>
    </submittedName>
</protein>
<evidence type="ECO:0000313" key="3">
    <source>
        <dbReference type="EMBL" id="AKI28789.1"/>
    </source>
</evidence>
<dbReference type="EMBL" id="KR537872">
    <property type="protein sequence ID" value="AKI28789.1"/>
    <property type="molecule type" value="Genomic_DNA"/>
</dbReference>
<keyword evidence="3" id="KW-0067">ATP-binding</keyword>
<reference evidence="3 4" key="1">
    <citation type="journal article" date="2015" name="BMC Genomics">
        <title>The isolation and characterization of two Stenotrophomonas maltophilia bacteriophages capable of cross-taxonomic order infectivity.</title>
        <authorList>
            <person name="Peters D.L."/>
            <person name="Lynch K.H."/>
            <person name="Stothard P."/>
            <person name="Dennis J.J."/>
        </authorList>
    </citation>
    <scope>NUCLEOTIDE SEQUENCE [LARGE SCALE GENOMIC DNA]</scope>
</reference>
<name>A0A0M3N0J7_9CAUD</name>
<sequence>MDFNNIPHEMRIYPQWVVWRYEDTDSKKPTKVPYSAKTGHLASVTDPNTWAGFDECVNAMSSGWYAGIGFVLTENDPYSFIDLDDTKGDQTALDRQIKIFNEFNSYAERSPSGSGLHIIVKGAIPSGRRRSFIEVYSSLRYMTMTGDIYRNAPINDCNELLNVLWGQMGQGSVAVAHYAGLAEAKETDEQVYNRAVAAANGDKFAELYAGKWEGMYASQSEADFALVDIIAFYTQNRAQISRMFRASGLGQRDKAKRDDYVSYMLNKCFDRMLPPVDVDGLRNKLDEAIAKKEAADRAAALSQNSEATPHTQAPAPNLNEASKVYSVPPGLVGEIAQYIYAQAPRPVPEIALAGALGLVAGIVGRAYNISGTGLNQYVLLLAPTGTGKEAIASGIDKLMAQVIRTVPAASDFIGPGEIASSQAIIKYMSRGPTSFVSLVGEFGIYLQQMASVNAPPHLTGLRRFLLDAYNKSGEGKVLRPSIYSDKDKNTAAVLAPSFTLLGESTPEKFYEGLHEGLISEGLLPRFTMIEYHGERPALNPGHLSAQPSFELIDRLSTLCAHALMLNSQHKAIHVQTDATARELFQQFDAHCDANINTSDREVRRHLWNRAHVKALKLAGIIAVGCNPYDPTITADVASWAINLVVADVRNLLARFDAGEIGIDNDETKQLAKVIATVKDFVVSPWPDVAKYAGEGMSNLHSNRIVPYSYVQRRLAAVAVFRKDRIGASGAIKRALKTLCERGDLQEVSRATLAKDYGTSAVAYMVAHPGVFGL</sequence>
<evidence type="ECO:0000259" key="2">
    <source>
        <dbReference type="Pfam" id="PF22763"/>
    </source>
</evidence>
<feature type="compositionally biased region" description="Polar residues" evidence="1">
    <location>
        <begin position="301"/>
        <end position="311"/>
    </location>
</feature>
<keyword evidence="3" id="KW-0347">Helicase</keyword>
<organism evidence="3 4">
    <name type="scientific">Stenotrophomonas phage vB_SmaS-DLP_1</name>
    <dbReference type="NCBI Taxonomy" id="1642588"/>
    <lineage>
        <taxon>Viruses</taxon>
        <taxon>Duplodnaviria</taxon>
        <taxon>Heunggongvirae</taxon>
        <taxon>Uroviricota</taxon>
        <taxon>Caudoviricetes</taxon>
        <taxon>Jondennisvirinae</taxon>
        <taxon>Septimatrevirus</taxon>
        <taxon>Septimatrevirus DLP1</taxon>
    </lineage>
</organism>
<evidence type="ECO:0000256" key="1">
    <source>
        <dbReference type="SAM" id="MobiDB-lite"/>
    </source>
</evidence>
<dbReference type="Proteomes" id="UP000222392">
    <property type="component" value="Segment"/>
</dbReference>
<dbReference type="InterPro" id="IPR054468">
    <property type="entry name" value="NrSPol-like_HBD"/>
</dbReference>
<proteinExistence type="predicted"/>
<keyword evidence="3" id="KW-0378">Hydrolase</keyword>
<keyword evidence="3" id="KW-0547">Nucleotide-binding</keyword>
<accession>A0A0M3N0J7</accession>
<dbReference type="GO" id="GO:0004386">
    <property type="term" value="F:helicase activity"/>
    <property type="evidence" value="ECO:0007669"/>
    <property type="project" value="UniProtKB-KW"/>
</dbReference>
<keyword evidence="4" id="KW-1185">Reference proteome</keyword>
<feature type="domain" description="NrS-1 polymerase-like HBD" evidence="2">
    <location>
        <begin position="219"/>
        <end position="264"/>
    </location>
</feature>
<dbReference type="GeneID" id="77609599"/>
<dbReference type="KEGG" id="vg:77609599"/>
<dbReference type="RefSeq" id="YP_010597931.1">
    <property type="nucleotide sequence ID" value="NC_069751.1"/>
</dbReference>
<evidence type="ECO:0000313" key="4">
    <source>
        <dbReference type="Proteomes" id="UP000222392"/>
    </source>
</evidence>
<dbReference type="Pfam" id="PF22763">
    <property type="entry name" value="NrS1-1_pol-like_HBD"/>
    <property type="match status" value="1"/>
</dbReference>